<evidence type="ECO:0000313" key="3">
    <source>
        <dbReference type="EMBL" id="GMJ01040.1"/>
    </source>
</evidence>
<feature type="region of interest" description="Disordered" evidence="1">
    <location>
        <begin position="17"/>
        <end position="43"/>
    </location>
</feature>
<dbReference type="InterPro" id="IPR056647">
    <property type="entry name" value="DUF7745"/>
</dbReference>
<sequence>MENQFLDKVEGNLGVRKWSEEAQRQKGDSLLEGEKPEFGDSTNIRSTQNQLHELKEIWNQWDETNKQLFYNSYGDLPHLLDVNIDKALFRALAQFWNPAYSCFTLGDVDLVPTLEEYTTLIRCPKIQVNRAYFKSPNPPEF</sequence>
<comment type="caution">
    <text evidence="3">The sequence shown here is derived from an EMBL/GenBank/DDBJ whole genome shotgun (WGS) entry which is preliminary data.</text>
</comment>
<organism evidence="3 4">
    <name type="scientific">Hibiscus trionum</name>
    <name type="common">Flower of an hour</name>
    <dbReference type="NCBI Taxonomy" id="183268"/>
    <lineage>
        <taxon>Eukaryota</taxon>
        <taxon>Viridiplantae</taxon>
        <taxon>Streptophyta</taxon>
        <taxon>Embryophyta</taxon>
        <taxon>Tracheophyta</taxon>
        <taxon>Spermatophyta</taxon>
        <taxon>Magnoliopsida</taxon>
        <taxon>eudicotyledons</taxon>
        <taxon>Gunneridae</taxon>
        <taxon>Pentapetalae</taxon>
        <taxon>rosids</taxon>
        <taxon>malvids</taxon>
        <taxon>Malvales</taxon>
        <taxon>Malvaceae</taxon>
        <taxon>Malvoideae</taxon>
        <taxon>Hibiscus</taxon>
    </lineage>
</organism>
<dbReference type="PANTHER" id="PTHR48200:SF1">
    <property type="entry name" value="AMINOTRANSFERASE-LIKE PLANT MOBILE DOMAIN-CONTAINING PROTEIN"/>
    <property type="match status" value="1"/>
</dbReference>
<proteinExistence type="predicted"/>
<dbReference type="Proteomes" id="UP001165190">
    <property type="component" value="Unassembled WGS sequence"/>
</dbReference>
<gene>
    <name evidence="3" type="ORF">HRI_003773200</name>
</gene>
<dbReference type="AlphaFoldDB" id="A0A9W7IQX3"/>
<evidence type="ECO:0000256" key="1">
    <source>
        <dbReference type="SAM" id="MobiDB-lite"/>
    </source>
</evidence>
<evidence type="ECO:0000313" key="4">
    <source>
        <dbReference type="Proteomes" id="UP001165190"/>
    </source>
</evidence>
<feature type="compositionally biased region" description="Basic and acidic residues" evidence="1">
    <location>
        <begin position="17"/>
        <end position="38"/>
    </location>
</feature>
<dbReference type="PANTHER" id="PTHR48200">
    <property type="entry name" value="PROTEIN, PUTATIVE-RELATED"/>
    <property type="match status" value="1"/>
</dbReference>
<evidence type="ECO:0000259" key="2">
    <source>
        <dbReference type="Pfam" id="PF24924"/>
    </source>
</evidence>
<name>A0A9W7IQX3_HIBTR</name>
<dbReference type="OrthoDB" id="984659at2759"/>
<feature type="domain" description="DUF7745" evidence="2">
    <location>
        <begin position="55"/>
        <end position="126"/>
    </location>
</feature>
<keyword evidence="4" id="KW-1185">Reference proteome</keyword>
<dbReference type="Pfam" id="PF24924">
    <property type="entry name" value="DUF7745"/>
    <property type="match status" value="1"/>
</dbReference>
<protein>
    <recommendedName>
        <fullName evidence="2">DUF7745 domain-containing protein</fullName>
    </recommendedName>
</protein>
<reference evidence="3" key="1">
    <citation type="submission" date="2023-05" db="EMBL/GenBank/DDBJ databases">
        <title>Genome and transcriptome analyses reveal genes involved in the formation of fine ridges on petal epidermal cells in Hibiscus trionum.</title>
        <authorList>
            <person name="Koshimizu S."/>
            <person name="Masuda S."/>
            <person name="Ishii T."/>
            <person name="Shirasu K."/>
            <person name="Hoshino A."/>
            <person name="Arita M."/>
        </authorList>
    </citation>
    <scope>NUCLEOTIDE SEQUENCE</scope>
    <source>
        <strain evidence="3">Hamamatsu line</strain>
    </source>
</reference>
<dbReference type="EMBL" id="BSYR01000035">
    <property type="protein sequence ID" value="GMJ01040.1"/>
    <property type="molecule type" value="Genomic_DNA"/>
</dbReference>
<accession>A0A9W7IQX3</accession>